<accession>A0ABR4P1J7</accession>
<dbReference type="PANTHER" id="PTHR47534:SF3">
    <property type="entry name" value="ALCOHOL DEHYDROGENASE-LIKE C-TERMINAL DOMAIN-CONTAINING PROTEIN"/>
    <property type="match status" value="1"/>
</dbReference>
<keyword evidence="3" id="KW-1185">Reference proteome</keyword>
<dbReference type="Proteomes" id="UP001629113">
    <property type="component" value="Unassembled WGS sequence"/>
</dbReference>
<dbReference type="PANTHER" id="PTHR47534">
    <property type="entry name" value="YALI0E05731P"/>
    <property type="match status" value="1"/>
</dbReference>
<dbReference type="SUPFAM" id="SSF51735">
    <property type="entry name" value="NAD(P)-binding Rossmann-fold domains"/>
    <property type="match status" value="1"/>
</dbReference>
<dbReference type="InterPro" id="IPR036291">
    <property type="entry name" value="NAD(P)-bd_dom_sf"/>
</dbReference>
<sequence>MVSLQDVQTSNAAIASRLPPGLVGVFVGATQGIGCMTMKALARYTVRPRIYFVGRTREAGDAVLAELKALNPDGVYTFIAADVSRICTVDEICFDIQRHETAVNLLFLTTGTPRAYVTTAEDLHLPAALVHYCRARFIVNLLPQLRKATDLRRVVSVFAGGKEGPVTIDDIQGWKVPLLASRGHLSSVLTVSYESIAEQAPDVSFIHNFPGAVKTDFLREATGLLFTFFKAVFWLLAPFICISSEECGERHLFLATSARYPAKQDGQGNSGVPLPEGLTVASGTDRVPGSGVYSLRSDGESSGLAVEELLAKFREDGVTEKVWEDVEREFKRITRD</sequence>
<evidence type="ECO:0000313" key="2">
    <source>
        <dbReference type="EMBL" id="KAL3417175.1"/>
    </source>
</evidence>
<proteinExistence type="predicted"/>
<comment type="caution">
    <text evidence="2">The sequence shown here is derived from an EMBL/GenBank/DDBJ whole genome shotgun (WGS) entry which is preliminary data.</text>
</comment>
<organism evidence="2 3">
    <name type="scientific">Phlyctema vagabunda</name>
    <dbReference type="NCBI Taxonomy" id="108571"/>
    <lineage>
        <taxon>Eukaryota</taxon>
        <taxon>Fungi</taxon>
        <taxon>Dikarya</taxon>
        <taxon>Ascomycota</taxon>
        <taxon>Pezizomycotina</taxon>
        <taxon>Leotiomycetes</taxon>
        <taxon>Helotiales</taxon>
        <taxon>Dermateaceae</taxon>
        <taxon>Phlyctema</taxon>
    </lineage>
</organism>
<gene>
    <name evidence="2" type="ORF">PVAG01_11175</name>
</gene>
<dbReference type="InterPro" id="IPR052228">
    <property type="entry name" value="Sec_Metab_Biosynth_Oxidored"/>
</dbReference>
<evidence type="ECO:0000256" key="1">
    <source>
        <dbReference type="ARBA" id="ARBA00023002"/>
    </source>
</evidence>
<reference evidence="2 3" key="1">
    <citation type="submission" date="2024-06" db="EMBL/GenBank/DDBJ databases">
        <title>Complete genome of Phlyctema vagabunda strain 19-DSS-EL-015.</title>
        <authorList>
            <person name="Fiorenzani C."/>
        </authorList>
    </citation>
    <scope>NUCLEOTIDE SEQUENCE [LARGE SCALE GENOMIC DNA]</scope>
    <source>
        <strain evidence="2 3">19-DSS-EL-015</strain>
    </source>
</reference>
<evidence type="ECO:0000313" key="3">
    <source>
        <dbReference type="Proteomes" id="UP001629113"/>
    </source>
</evidence>
<dbReference type="EMBL" id="JBFCZG010000011">
    <property type="protein sequence ID" value="KAL3417175.1"/>
    <property type="molecule type" value="Genomic_DNA"/>
</dbReference>
<name>A0ABR4P1J7_9HELO</name>
<protein>
    <submittedName>
        <fullName evidence="2">Short-chain dehydrogenase reductase</fullName>
    </submittedName>
</protein>
<dbReference type="Gene3D" id="3.40.50.720">
    <property type="entry name" value="NAD(P)-binding Rossmann-like Domain"/>
    <property type="match status" value="1"/>
</dbReference>
<keyword evidence="1" id="KW-0560">Oxidoreductase</keyword>